<feature type="region of interest" description="Disordered" evidence="2">
    <location>
        <begin position="1"/>
        <end position="41"/>
    </location>
</feature>
<dbReference type="InterPro" id="IPR044798">
    <property type="entry name" value="EAF1A/B"/>
</dbReference>
<organism evidence="5 6">
    <name type="scientific">Thalictrum thalictroides</name>
    <name type="common">Rue-anemone</name>
    <name type="synonym">Anemone thalictroides</name>
    <dbReference type="NCBI Taxonomy" id="46969"/>
    <lineage>
        <taxon>Eukaryota</taxon>
        <taxon>Viridiplantae</taxon>
        <taxon>Streptophyta</taxon>
        <taxon>Embryophyta</taxon>
        <taxon>Tracheophyta</taxon>
        <taxon>Spermatophyta</taxon>
        <taxon>Magnoliopsida</taxon>
        <taxon>Ranunculales</taxon>
        <taxon>Ranunculaceae</taxon>
        <taxon>Thalictroideae</taxon>
        <taxon>Thalictrum</taxon>
    </lineage>
</organism>
<reference evidence="5 6" key="1">
    <citation type="submission" date="2020-06" db="EMBL/GenBank/DDBJ databases">
        <title>Transcriptomic and genomic resources for Thalictrum thalictroides and T. hernandezii: Facilitating candidate gene discovery in an emerging model plant lineage.</title>
        <authorList>
            <person name="Arias T."/>
            <person name="Riano-Pachon D.M."/>
            <person name="Di Stilio V.S."/>
        </authorList>
    </citation>
    <scope>NUCLEOTIDE SEQUENCE [LARGE SCALE GENOMIC DNA]</scope>
    <source>
        <strain evidence="6">cv. WT478/WT964</strain>
        <tissue evidence="5">Leaves</tissue>
    </source>
</reference>
<keyword evidence="1" id="KW-0156">Chromatin regulator</keyword>
<feature type="compositionally biased region" description="Low complexity" evidence="2">
    <location>
        <begin position="1347"/>
        <end position="1371"/>
    </location>
</feature>
<dbReference type="Pfam" id="PF13921">
    <property type="entry name" value="Myb_DNA-bind_6"/>
    <property type="match status" value="1"/>
</dbReference>
<comment type="caution">
    <text evidence="5">The sequence shown here is derived from an EMBL/GenBank/DDBJ whole genome shotgun (WGS) entry which is preliminary data.</text>
</comment>
<dbReference type="GO" id="GO:0006325">
    <property type="term" value="P:chromatin organization"/>
    <property type="evidence" value="ECO:0007669"/>
    <property type="project" value="UniProtKB-KW"/>
</dbReference>
<feature type="region of interest" description="Disordered" evidence="2">
    <location>
        <begin position="593"/>
        <end position="616"/>
    </location>
</feature>
<keyword evidence="6" id="KW-1185">Reference proteome</keyword>
<feature type="region of interest" description="Disordered" evidence="2">
    <location>
        <begin position="1188"/>
        <end position="1219"/>
    </location>
</feature>
<feature type="domain" description="HSA" evidence="4">
    <location>
        <begin position="254"/>
        <end position="329"/>
    </location>
</feature>
<feature type="compositionally biased region" description="Polar residues" evidence="2">
    <location>
        <begin position="1442"/>
        <end position="1454"/>
    </location>
</feature>
<evidence type="ECO:0000313" key="5">
    <source>
        <dbReference type="EMBL" id="KAF5207057.1"/>
    </source>
</evidence>
<feature type="compositionally biased region" description="Basic and acidic residues" evidence="2">
    <location>
        <begin position="205"/>
        <end position="214"/>
    </location>
</feature>
<dbReference type="InterPro" id="IPR014012">
    <property type="entry name" value="HSA_dom"/>
</dbReference>
<evidence type="ECO:0000256" key="2">
    <source>
        <dbReference type="SAM" id="MobiDB-lite"/>
    </source>
</evidence>
<feature type="region of interest" description="Disordered" evidence="2">
    <location>
        <begin position="1646"/>
        <end position="1720"/>
    </location>
</feature>
<gene>
    <name evidence="5" type="ORF">FRX31_003356</name>
</gene>
<feature type="compositionally biased region" description="Polar residues" evidence="2">
    <location>
        <begin position="108"/>
        <end position="126"/>
    </location>
</feature>
<evidence type="ECO:0000259" key="3">
    <source>
        <dbReference type="PROSITE" id="PS50090"/>
    </source>
</evidence>
<feature type="compositionally biased region" description="Low complexity" evidence="2">
    <location>
        <begin position="841"/>
        <end position="853"/>
    </location>
</feature>
<feature type="compositionally biased region" description="Polar residues" evidence="2">
    <location>
        <begin position="725"/>
        <end position="755"/>
    </location>
</feature>
<dbReference type="PANTHER" id="PTHR46774">
    <property type="entry name" value="CHROMATIN MODIFICATION-RELATED PROTEIN EAF1 A-RELATED"/>
    <property type="match status" value="1"/>
</dbReference>
<dbReference type="EMBL" id="JABWDY010001910">
    <property type="protein sequence ID" value="KAF5207057.1"/>
    <property type="molecule type" value="Genomic_DNA"/>
</dbReference>
<feature type="compositionally biased region" description="Polar residues" evidence="2">
    <location>
        <begin position="1"/>
        <end position="34"/>
    </location>
</feature>
<feature type="region of interest" description="Disordered" evidence="2">
    <location>
        <begin position="107"/>
        <end position="138"/>
    </location>
</feature>
<proteinExistence type="predicted"/>
<feature type="compositionally biased region" description="Polar residues" evidence="2">
    <location>
        <begin position="996"/>
        <end position="1008"/>
    </location>
</feature>
<dbReference type="PROSITE" id="PS50090">
    <property type="entry name" value="MYB_LIKE"/>
    <property type="match status" value="1"/>
</dbReference>
<feature type="region of interest" description="Disordered" evidence="2">
    <location>
        <begin position="1422"/>
        <end position="1487"/>
    </location>
</feature>
<dbReference type="PROSITE" id="PS51204">
    <property type="entry name" value="HSA"/>
    <property type="match status" value="1"/>
</dbReference>
<dbReference type="Pfam" id="PF07529">
    <property type="entry name" value="HSA"/>
    <property type="match status" value="1"/>
</dbReference>
<feature type="region of interest" description="Disordered" evidence="2">
    <location>
        <begin position="963"/>
        <end position="982"/>
    </location>
</feature>
<feature type="compositionally biased region" description="Polar residues" evidence="2">
    <location>
        <begin position="1328"/>
        <end position="1343"/>
    </location>
</feature>
<feature type="compositionally biased region" description="Low complexity" evidence="2">
    <location>
        <begin position="1663"/>
        <end position="1688"/>
    </location>
</feature>
<dbReference type="SMART" id="SM00573">
    <property type="entry name" value="HSA"/>
    <property type="match status" value="1"/>
</dbReference>
<dbReference type="GO" id="GO:0035267">
    <property type="term" value="C:NuA4 histone acetyltransferase complex"/>
    <property type="evidence" value="ECO:0007669"/>
    <property type="project" value="InterPro"/>
</dbReference>
<feature type="compositionally biased region" description="Polar residues" evidence="2">
    <location>
        <begin position="1462"/>
        <end position="1478"/>
    </location>
</feature>
<feature type="region of interest" description="Disordered" evidence="2">
    <location>
        <begin position="996"/>
        <end position="1027"/>
    </location>
</feature>
<dbReference type="InterPro" id="IPR001005">
    <property type="entry name" value="SANT/Myb"/>
</dbReference>
<evidence type="ECO:0000259" key="4">
    <source>
        <dbReference type="PROSITE" id="PS51204"/>
    </source>
</evidence>
<feature type="compositionally biased region" description="Polar residues" evidence="2">
    <location>
        <begin position="600"/>
        <end position="614"/>
    </location>
</feature>
<dbReference type="PANTHER" id="PTHR46774:SF3">
    <property type="entry name" value="CHROMATIN MODIFICATION-RELATED PROTEIN EAF1 A-RELATED"/>
    <property type="match status" value="1"/>
</dbReference>
<sequence>MENVISASQPNRFSTSNVDEIDTSNEGGNSTGPSGSVDPESSCIHVGHSVDGYTLRDQHPALRVAVSPVKSNEDVVLGETSTNVVIMDVTTINLVKDEIDNKAVEVPSESNDNHASGCLNSNNSVSGVKVEEESGDGRTSVVIEVKSVGNNERIEHNDQHVSNTDRDSCDLIVDDSNIKKVGLCLQNRPSTTTGSTDCDPLEENLSTRDSKDASKLQTFDESQLKIDKKVHEDSILEEARSIEAKRKRIAELSVRHYPLDYRRKSQWDFLLEEMAWLANDFMQERLWKTTAAVQISYMAASSGQLRINKQDLCCKQKQIAHTLTKSIMQFWRCAEELLNNDPSIVLENCKPGLVGSHKVDEHEAVKDRITDTNTEMSGHLEEQTAKSHWSAVQEYALRFLKFSRSLNCPILAEAPKTPERSSDLGIVEMLLEDRFSEETLFYTVPPGAMEEYRKSVDNYWSQYEKTGGSMHQEEVETSIYGAVEEFGTRGNVYEEDERDAGAYYLPGAFEGSKSSKSAQKKKKHLHKSYSRSYDVGSDLPYGQFMENKPGTHHSLILGKRPSNNLNVGSIPIKRVRTASRQRVVCAGSAVHMPTKADASSGDTSSYQDDQSTVHGGSHIRKTLEVESTGEFGKQLPFDCTEVSMRPKKKKKAKHLVFKNSINSTENGAFVTGKGPAYEQRWQLNSMVQTEQRDYSRKRLESQAFESNGNSGVFGQHATKRPKISKQLQDTSESITPLTGSVPSPVASQMSNMSNPNKFMKMIGGRERGRKKTPKVPAGQSGSGNQWSLFEDQALVVLVHDMGPNWELVSDAISSTLQFKCIFKNPKECKERHKILMDRSAGDGADSAEDSGSSQPYPSTLPGIPKGSARQLFQRLQGPMEEDTLKHHFEKIISVGKKQHSRKNDNQAVKQITAVHNSHAAALTQVCPNNLNGVILTPLDLCDTTTSSSDAVSLGYQGLHSSGLAMSNQSPTPPALPNSGANSLLQGSSAMVLENSLSSPSAGLNTSSRDGQRYGVPRPSSLPNNESQKVQQYNQMLPGKNIQHSSVSASVSLPADRGVRMLPGGNGMGMMSGMSRGMPMPRPGFQGIGSPAMLNMVSSGSMLPSSGVGMPNPVNMHNGAVSGQANSMMRSREALHMMRSPDEQRQMTMQELQMQATQGNNQCIPPFNGLSTGYSNQTVSSPVQTFTVQNQQQHQMSPQHSHVLNNPHHPHLQGSNHAANPQQQAYMLRIAKPQQRQPHQRIMHQPNQQQLPFASSNATMPHVQPPSQNPISSSLQNSTQIQQQASSQPVSLASSNAQHSLTSSSVPMNPLASQSQQKQNHLPSHGHGRNSQGAGSNLSNQMSKQRQRQQQQHQQPGRNHPQQRQHVQSQQQAKLMKGIGRGNMIMHQNMPIDSAHVNGLSVASGNQVAEKGEQVMHLMQSQGLFSGSGSNPVPPGKPLVAPQPSNQGSSQQKLFSRSPPPSSKQAVQMPSLADNSQGSVPPISSGHSLLASQQPVVPLAMSPSQQQQQPQVRQLCHSQQSVHRMIQQNRQASSDSSFQSCVDEVQVNQQPITSTFHIATSMALSHCVPESTSVVPVSSASSPSQWKAREPLYDLGAPNATSHLASIGNPSLQSSSGAESVALPTQGVCQRQSSGNIPVHSHNVQMQWQPNSQQQKQPPPQQSSPPSTQPLSQQPKLQTQQQPQPNLQSVQGGPVGSPHQYDAVYRLKLDTPDSISKWGEV</sequence>
<evidence type="ECO:0000256" key="1">
    <source>
        <dbReference type="ARBA" id="ARBA00022853"/>
    </source>
</evidence>
<protein>
    <submittedName>
        <fullName evidence="5">Chromatin modification-related protein eaf1 b</fullName>
    </submittedName>
</protein>
<feature type="region of interest" description="Disordered" evidence="2">
    <location>
        <begin position="189"/>
        <end position="214"/>
    </location>
</feature>
<dbReference type="OrthoDB" id="372624at2759"/>
<feature type="region of interest" description="Disordered" evidence="2">
    <location>
        <begin position="1255"/>
        <end position="1373"/>
    </location>
</feature>
<feature type="compositionally biased region" description="Low complexity" evidence="2">
    <location>
        <begin position="1188"/>
        <end position="1201"/>
    </location>
</feature>
<evidence type="ECO:0000313" key="6">
    <source>
        <dbReference type="Proteomes" id="UP000554482"/>
    </source>
</evidence>
<name>A0A7J6XDH1_THATH</name>
<feature type="compositionally biased region" description="Polar residues" evidence="2">
    <location>
        <begin position="1268"/>
        <end position="1321"/>
    </location>
</feature>
<dbReference type="Proteomes" id="UP000554482">
    <property type="component" value="Unassembled WGS sequence"/>
</dbReference>
<feature type="region of interest" description="Disordered" evidence="2">
    <location>
        <begin position="839"/>
        <end position="865"/>
    </location>
</feature>
<feature type="region of interest" description="Disordered" evidence="2">
    <location>
        <begin position="706"/>
        <end position="755"/>
    </location>
</feature>
<accession>A0A7J6XDH1</accession>
<feature type="domain" description="Myb-like" evidence="3">
    <location>
        <begin position="784"/>
        <end position="836"/>
    </location>
</feature>